<reference evidence="1 2" key="1">
    <citation type="journal article" date="2022" name="Front. Cell. Infect. Microbiol.">
        <title>The Genomes of Two Strains of Taenia crassiceps the Animal Model for the Study of Human Cysticercosis.</title>
        <authorList>
            <person name="Bobes R.J."/>
            <person name="Estrada K."/>
            <person name="Rios-Valencia D.G."/>
            <person name="Calderon-Gallegos A."/>
            <person name="de la Torre P."/>
            <person name="Carrero J.C."/>
            <person name="Sanchez-Flores A."/>
            <person name="Laclette J.P."/>
        </authorList>
    </citation>
    <scope>NUCLEOTIDE SEQUENCE [LARGE SCALE GENOMIC DNA]</scope>
    <source>
        <strain evidence="1">WFUcys</strain>
    </source>
</reference>
<comment type="caution">
    <text evidence="1">The sequence shown here is derived from an EMBL/GenBank/DDBJ whole genome shotgun (WGS) entry which is preliminary data.</text>
</comment>
<accession>A0ABR4QKY7</accession>
<evidence type="ECO:0000313" key="2">
    <source>
        <dbReference type="Proteomes" id="UP001651158"/>
    </source>
</evidence>
<name>A0ABR4QKY7_9CEST</name>
<dbReference type="EMBL" id="JAKROA010000002">
    <property type="protein sequence ID" value="KAL5110277.1"/>
    <property type="molecule type" value="Genomic_DNA"/>
</dbReference>
<evidence type="ECO:0000313" key="1">
    <source>
        <dbReference type="EMBL" id="KAL5110277.1"/>
    </source>
</evidence>
<protein>
    <submittedName>
        <fullName evidence="1">Uncharacterized protein</fullName>
    </submittedName>
</protein>
<keyword evidence="2" id="KW-1185">Reference proteome</keyword>
<sequence length="108" mass="11595">MEAIDQWGEGFPSPAPPLPSAIFPSCLLACLSACLPASLPSSRSAEDTQCVRRRFCVCEGVSLKPAPLRVETAVSACLLTAIGAIRNCENEKRMGNGVREVQTKWGFK</sequence>
<gene>
    <name evidence="1" type="ORF">TcWFU_004639</name>
</gene>
<dbReference type="Proteomes" id="UP001651158">
    <property type="component" value="Unassembled WGS sequence"/>
</dbReference>
<proteinExistence type="predicted"/>
<organism evidence="1 2">
    <name type="scientific">Taenia crassiceps</name>
    <dbReference type="NCBI Taxonomy" id="6207"/>
    <lineage>
        <taxon>Eukaryota</taxon>
        <taxon>Metazoa</taxon>
        <taxon>Spiralia</taxon>
        <taxon>Lophotrochozoa</taxon>
        <taxon>Platyhelminthes</taxon>
        <taxon>Cestoda</taxon>
        <taxon>Eucestoda</taxon>
        <taxon>Cyclophyllidea</taxon>
        <taxon>Taeniidae</taxon>
        <taxon>Taenia</taxon>
    </lineage>
</organism>